<name>A0ABS0U998_9GAMM</name>
<feature type="region of interest" description="Disordered" evidence="1">
    <location>
        <begin position="266"/>
        <end position="408"/>
    </location>
</feature>
<comment type="caution">
    <text evidence="2">The sequence shown here is derived from an EMBL/GenBank/DDBJ whole genome shotgun (WGS) entry which is preliminary data.</text>
</comment>
<feature type="compositionally biased region" description="Basic and acidic residues" evidence="1">
    <location>
        <begin position="348"/>
        <end position="359"/>
    </location>
</feature>
<dbReference type="PANTHER" id="PTHR35862">
    <property type="entry name" value="FELS-2 PROPHAGE PROTEIN"/>
    <property type="match status" value="1"/>
</dbReference>
<organism evidence="2 3">
    <name type="scientific">Xenorhabdus lircayensis</name>
    <dbReference type="NCBI Taxonomy" id="2763499"/>
    <lineage>
        <taxon>Bacteria</taxon>
        <taxon>Pseudomonadati</taxon>
        <taxon>Pseudomonadota</taxon>
        <taxon>Gammaproteobacteria</taxon>
        <taxon>Enterobacterales</taxon>
        <taxon>Morganellaceae</taxon>
        <taxon>Xenorhabdus</taxon>
    </lineage>
</organism>
<feature type="compositionally biased region" description="Basic and acidic residues" evidence="1">
    <location>
        <begin position="266"/>
        <end position="317"/>
    </location>
</feature>
<evidence type="ECO:0000313" key="2">
    <source>
        <dbReference type="EMBL" id="MBI6550089.1"/>
    </source>
</evidence>
<feature type="compositionally biased region" description="Basic and acidic residues" evidence="1">
    <location>
        <begin position="386"/>
        <end position="400"/>
    </location>
</feature>
<dbReference type="Pfam" id="PF05954">
    <property type="entry name" value="Phage_GPD"/>
    <property type="match status" value="1"/>
</dbReference>
<protein>
    <submittedName>
        <fullName evidence="2">Phage late control D family protein</fullName>
    </submittedName>
</protein>
<evidence type="ECO:0000256" key="1">
    <source>
        <dbReference type="SAM" id="MobiDB-lite"/>
    </source>
</evidence>
<proteinExistence type="predicted"/>
<dbReference type="PANTHER" id="PTHR35862:SF3">
    <property type="entry name" value="FELS-2 PROPHAGE PROTEIN"/>
    <property type="match status" value="1"/>
</dbReference>
<accession>A0ABS0U998</accession>
<dbReference type="InterPro" id="IPR052726">
    <property type="entry name" value="Phage_Baseplate_Hub"/>
</dbReference>
<dbReference type="EMBL" id="JACOII010000053">
    <property type="protein sequence ID" value="MBI6550089.1"/>
    <property type="molecule type" value="Genomic_DNA"/>
</dbReference>
<feature type="compositionally biased region" description="Basic and acidic residues" evidence="1">
    <location>
        <begin position="369"/>
        <end position="379"/>
    </location>
</feature>
<dbReference type="RefSeq" id="WP_198690851.1">
    <property type="nucleotide sequence ID" value="NZ_CAWPUD010000053.1"/>
</dbReference>
<dbReference type="SUPFAM" id="SSF69279">
    <property type="entry name" value="Phage tail proteins"/>
    <property type="match status" value="1"/>
</dbReference>
<gene>
    <name evidence="2" type="ORF">H8A87_15590</name>
</gene>
<dbReference type="Proteomes" id="UP000696184">
    <property type="component" value="Unassembled WGS sequence"/>
</dbReference>
<sequence length="508" mass="56902">MIDSEKWIPDTDWIPQFDLVTGKASKPAFRLEINNKDISGRIQSRLMSLTLTDNRGLESDQLDIEVDDVDGMLRLPSRGDILTLELGWHGHPLTPKGKFVVDEIEHVGAPDRLTIRARSADFRGDLNVKREKSYHKHTLENIVSTIATRNQLKFKISGELKGISMHIDQTNESDVSFLTRVAKQEGAIASVKNGELLFILQGQNKTASGQDIPLVLITRNSGDSHRFSLSDREAYTGVDVQWLDTRTATKQTVKLRRIESKDGKAEIHIKYESSENKSSDKGASQKDNRPSQKEDSSSKKKEPQSSKNGKDLKRKSFGDVNLAKSGKVSLTKPDKVNSAKKNHKAKGREKPTYIKNEHKGKNRGNGSIDVEKRTDRETSLDIEGSISHEERSESTTEHHQTTTVKQESASYLVGTQENILTLSRIYANKESAERAAKAAWEKMQRGAAQFSITLAMGRADIYPETPIQLEGFKQEIDGTHWTLVKVTHMLNDSGFTTSLDLEIKIDEV</sequence>
<keyword evidence="3" id="KW-1185">Reference proteome</keyword>
<reference evidence="2 3" key="1">
    <citation type="submission" date="2020-08" db="EMBL/GenBank/DDBJ databases">
        <title>Description of Xenorhabdus lircayensis sp. nov., the symbiotic bacterium associated with the entomopathogenic nematode Steirnernema unicornum.</title>
        <authorList>
            <person name="Castaneda-Alvarez C."/>
            <person name="Prodan S."/>
            <person name="Zamorano A."/>
            <person name="San-Blas E."/>
            <person name="Aballay E."/>
        </authorList>
    </citation>
    <scope>NUCLEOTIDE SEQUENCE [LARGE SCALE GENOMIC DNA]</scope>
    <source>
        <strain evidence="2 3">VLS</strain>
    </source>
</reference>
<evidence type="ECO:0000313" key="3">
    <source>
        <dbReference type="Proteomes" id="UP000696184"/>
    </source>
</evidence>
<feature type="compositionally biased region" description="Basic residues" evidence="1">
    <location>
        <begin position="338"/>
        <end position="347"/>
    </location>
</feature>